<gene>
    <name evidence="3" type="ORF">DNX69_19850</name>
</gene>
<feature type="region of interest" description="Disordered" evidence="1">
    <location>
        <begin position="132"/>
        <end position="210"/>
    </location>
</feature>
<name>A0A323UCR7_RHOPL</name>
<dbReference type="EMBL" id="QKQS01000024">
    <property type="protein sequence ID" value="PZA10181.1"/>
    <property type="molecule type" value="Genomic_DNA"/>
</dbReference>
<reference evidence="3 4" key="1">
    <citation type="submission" date="2018-06" db="EMBL/GenBank/DDBJ databases">
        <title>Draft Whole-Genome Sequence of the purple photosynthetic bacterium Rhodospeudomonas palustris XCP.</title>
        <authorList>
            <person name="Rayyan A."/>
            <person name="Meyer T.E."/>
            <person name="Kyndt J.A."/>
        </authorList>
    </citation>
    <scope>NUCLEOTIDE SEQUENCE [LARGE SCALE GENOMIC DNA]</scope>
    <source>
        <strain evidence="3 4">XCP</strain>
    </source>
</reference>
<protein>
    <submittedName>
        <fullName evidence="3">Uncharacterized protein</fullName>
    </submittedName>
</protein>
<evidence type="ECO:0000256" key="1">
    <source>
        <dbReference type="SAM" id="MobiDB-lite"/>
    </source>
</evidence>
<evidence type="ECO:0000313" key="4">
    <source>
        <dbReference type="Proteomes" id="UP000248134"/>
    </source>
</evidence>
<evidence type="ECO:0000313" key="3">
    <source>
        <dbReference type="EMBL" id="PZA10181.1"/>
    </source>
</evidence>
<feature type="compositionally biased region" description="Low complexity" evidence="1">
    <location>
        <begin position="132"/>
        <end position="142"/>
    </location>
</feature>
<organism evidence="3 4">
    <name type="scientific">Rhodopseudomonas palustris</name>
    <dbReference type="NCBI Taxonomy" id="1076"/>
    <lineage>
        <taxon>Bacteria</taxon>
        <taxon>Pseudomonadati</taxon>
        <taxon>Pseudomonadota</taxon>
        <taxon>Alphaproteobacteria</taxon>
        <taxon>Hyphomicrobiales</taxon>
        <taxon>Nitrobacteraceae</taxon>
        <taxon>Rhodopseudomonas</taxon>
    </lineage>
</organism>
<dbReference type="OrthoDB" id="8138403at2"/>
<proteinExistence type="predicted"/>
<sequence length="241" mass="26335">MTGVRQLGMLQLAILIGIAAPSSRAQAQWWSNKEPVDYEDCVAKGEANATTPDAKSTLQSHCDAKFAGRRKPGGGYSYYDFMQNRSFDIAGPNPTTEELRKIDEAYTAYLDERRRKMIAAAFAAKQQQIAALQQQQQEQRQAIKSPPLPRPRPVAGKPDVTTEKPQADQSATDKPKPRAAADRAKARTDKRQAARRRTPDPPRYACGSNDPVSCGLTQLSAGFSAVKTSLFGASTANAPRR</sequence>
<dbReference type="Proteomes" id="UP000248134">
    <property type="component" value="Unassembled WGS sequence"/>
</dbReference>
<keyword evidence="2" id="KW-0732">Signal</keyword>
<dbReference type="AlphaFoldDB" id="A0A323UCR7"/>
<accession>A0A323UCR7</accession>
<feature type="compositionally biased region" description="Basic and acidic residues" evidence="1">
    <location>
        <begin position="160"/>
        <end position="200"/>
    </location>
</feature>
<evidence type="ECO:0000256" key="2">
    <source>
        <dbReference type="SAM" id="SignalP"/>
    </source>
</evidence>
<comment type="caution">
    <text evidence="3">The sequence shown here is derived from an EMBL/GenBank/DDBJ whole genome shotgun (WGS) entry which is preliminary data.</text>
</comment>
<feature type="signal peptide" evidence="2">
    <location>
        <begin position="1"/>
        <end position="27"/>
    </location>
</feature>
<feature type="chain" id="PRO_5016327792" evidence="2">
    <location>
        <begin position="28"/>
        <end position="241"/>
    </location>
</feature>